<dbReference type="EMBL" id="BTRK01000003">
    <property type="protein sequence ID" value="GMR43125.1"/>
    <property type="molecule type" value="Genomic_DNA"/>
</dbReference>
<evidence type="ECO:0000313" key="3">
    <source>
        <dbReference type="Proteomes" id="UP001328107"/>
    </source>
</evidence>
<accession>A0AAN4ZTT9</accession>
<gene>
    <name evidence="2" type="ORF">PMAYCL1PPCAC_13320</name>
</gene>
<sequence length="118" mass="12810">YDGNGHVWQLNKETLTSPKCIDKKKCFNTTEDVKKICHNCILGDDSMPRCEKGVLRVGIESTVVLRCDDTTGKFKYHLGSTTADDLLEGMKALRCEEEGSNLSSGAMGGGSSDSSVVF</sequence>
<feature type="non-terminal residue" evidence="2">
    <location>
        <position position="1"/>
    </location>
</feature>
<proteinExistence type="predicted"/>
<keyword evidence="3" id="KW-1185">Reference proteome</keyword>
<comment type="caution">
    <text evidence="2">The sequence shown here is derived from an EMBL/GenBank/DDBJ whole genome shotgun (WGS) entry which is preliminary data.</text>
</comment>
<organism evidence="2 3">
    <name type="scientific">Pristionchus mayeri</name>
    <dbReference type="NCBI Taxonomy" id="1317129"/>
    <lineage>
        <taxon>Eukaryota</taxon>
        <taxon>Metazoa</taxon>
        <taxon>Ecdysozoa</taxon>
        <taxon>Nematoda</taxon>
        <taxon>Chromadorea</taxon>
        <taxon>Rhabditida</taxon>
        <taxon>Rhabditina</taxon>
        <taxon>Diplogasteromorpha</taxon>
        <taxon>Diplogasteroidea</taxon>
        <taxon>Neodiplogasteridae</taxon>
        <taxon>Pristionchus</taxon>
    </lineage>
</organism>
<name>A0AAN4ZTT9_9BILA</name>
<feature type="region of interest" description="Disordered" evidence="1">
    <location>
        <begin position="99"/>
        <end position="118"/>
    </location>
</feature>
<protein>
    <submittedName>
        <fullName evidence="2">Uncharacterized protein</fullName>
    </submittedName>
</protein>
<dbReference type="Proteomes" id="UP001328107">
    <property type="component" value="Unassembled WGS sequence"/>
</dbReference>
<dbReference type="AlphaFoldDB" id="A0AAN4ZTT9"/>
<evidence type="ECO:0000313" key="2">
    <source>
        <dbReference type="EMBL" id="GMR43125.1"/>
    </source>
</evidence>
<feature type="non-terminal residue" evidence="2">
    <location>
        <position position="118"/>
    </location>
</feature>
<reference evidence="3" key="1">
    <citation type="submission" date="2022-10" db="EMBL/GenBank/DDBJ databases">
        <title>Genome assembly of Pristionchus species.</title>
        <authorList>
            <person name="Yoshida K."/>
            <person name="Sommer R.J."/>
        </authorList>
    </citation>
    <scope>NUCLEOTIDE SEQUENCE [LARGE SCALE GENOMIC DNA]</scope>
    <source>
        <strain evidence="3">RS5460</strain>
    </source>
</reference>
<evidence type="ECO:0000256" key="1">
    <source>
        <dbReference type="SAM" id="MobiDB-lite"/>
    </source>
</evidence>